<evidence type="ECO:0000259" key="9">
    <source>
        <dbReference type="PROSITE" id="PS52019"/>
    </source>
</evidence>
<dbReference type="InterPro" id="IPR020806">
    <property type="entry name" value="PKS_PP-bd"/>
</dbReference>
<dbReference type="Pfam" id="PF14765">
    <property type="entry name" value="PS-DH"/>
    <property type="match status" value="1"/>
</dbReference>
<dbReference type="InterPro" id="IPR009081">
    <property type="entry name" value="PP-bd_ACP"/>
</dbReference>
<dbReference type="InterPro" id="IPR036736">
    <property type="entry name" value="ACP-like_sf"/>
</dbReference>
<feature type="compositionally biased region" description="Basic residues" evidence="6">
    <location>
        <begin position="1293"/>
        <end position="1306"/>
    </location>
</feature>
<dbReference type="PANTHER" id="PTHR43775:SF13">
    <property type="entry name" value="POLYKETIDE SYNTHASE 1"/>
    <property type="match status" value="1"/>
</dbReference>
<dbReference type="Pfam" id="PF21089">
    <property type="entry name" value="PKS_DH_N"/>
    <property type="match status" value="1"/>
</dbReference>
<feature type="region of interest" description="Disordered" evidence="6">
    <location>
        <begin position="1263"/>
        <end position="1319"/>
    </location>
</feature>
<evidence type="ECO:0000256" key="1">
    <source>
        <dbReference type="ARBA" id="ARBA00022450"/>
    </source>
</evidence>
<feature type="compositionally biased region" description="Polar residues" evidence="6">
    <location>
        <begin position="1272"/>
        <end position="1284"/>
    </location>
</feature>
<dbReference type="PROSITE" id="PS52019">
    <property type="entry name" value="PKS_MFAS_DH"/>
    <property type="match status" value="1"/>
</dbReference>
<dbReference type="InterPro" id="IPR014043">
    <property type="entry name" value="Acyl_transferase_dom"/>
</dbReference>
<evidence type="ECO:0000259" key="8">
    <source>
        <dbReference type="PROSITE" id="PS52004"/>
    </source>
</evidence>
<dbReference type="Pfam" id="PF08240">
    <property type="entry name" value="ADH_N"/>
    <property type="match status" value="1"/>
</dbReference>
<dbReference type="InterPro" id="IPR016039">
    <property type="entry name" value="Thiolase-like"/>
</dbReference>
<accession>A0ABR1Z1Z1</accession>
<keyword evidence="3" id="KW-0808">Transferase</keyword>
<dbReference type="PANTHER" id="PTHR43775">
    <property type="entry name" value="FATTY ACID SYNTHASE"/>
    <property type="match status" value="1"/>
</dbReference>
<dbReference type="SMART" id="SM00823">
    <property type="entry name" value="PKS_PP"/>
    <property type="match status" value="1"/>
</dbReference>
<dbReference type="Pfam" id="PF02801">
    <property type="entry name" value="Ketoacyl-synt_C"/>
    <property type="match status" value="1"/>
</dbReference>
<feature type="region of interest" description="C-terminal hotdog fold" evidence="5">
    <location>
        <begin position="1081"/>
        <end position="1238"/>
    </location>
</feature>
<evidence type="ECO:0000313" key="11">
    <source>
        <dbReference type="Proteomes" id="UP001492380"/>
    </source>
</evidence>
<evidence type="ECO:0000256" key="2">
    <source>
        <dbReference type="ARBA" id="ARBA00022553"/>
    </source>
</evidence>
<dbReference type="InterPro" id="IPR013968">
    <property type="entry name" value="PKS_KR"/>
</dbReference>
<dbReference type="Gene3D" id="3.40.366.10">
    <property type="entry name" value="Malonyl-Coenzyme A Acyl Carrier Protein, domain 2"/>
    <property type="match status" value="1"/>
</dbReference>
<dbReference type="InterPro" id="IPR032821">
    <property type="entry name" value="PKS_assoc"/>
</dbReference>
<organism evidence="10 11">
    <name type="scientific">Phyllosticta capitalensis</name>
    <dbReference type="NCBI Taxonomy" id="121624"/>
    <lineage>
        <taxon>Eukaryota</taxon>
        <taxon>Fungi</taxon>
        <taxon>Dikarya</taxon>
        <taxon>Ascomycota</taxon>
        <taxon>Pezizomycotina</taxon>
        <taxon>Dothideomycetes</taxon>
        <taxon>Dothideomycetes incertae sedis</taxon>
        <taxon>Botryosphaeriales</taxon>
        <taxon>Phyllostictaceae</taxon>
        <taxon>Phyllosticta</taxon>
    </lineage>
</organism>
<feature type="domain" description="PKS/mFAS DH" evidence="9">
    <location>
        <begin position="922"/>
        <end position="1238"/>
    </location>
</feature>
<dbReference type="SUPFAM" id="SSF50129">
    <property type="entry name" value="GroES-like"/>
    <property type="match status" value="1"/>
</dbReference>
<dbReference type="InterPro" id="IPR050091">
    <property type="entry name" value="PKS_NRPS_Biosynth_Enz"/>
</dbReference>
<dbReference type="Gene3D" id="3.30.70.3290">
    <property type="match status" value="1"/>
</dbReference>
<proteinExistence type="predicted"/>
<dbReference type="Pfam" id="PF23297">
    <property type="entry name" value="ACP_SdgA_C"/>
    <property type="match status" value="1"/>
</dbReference>
<dbReference type="InterPro" id="IPR056501">
    <property type="entry name" value="NAD-bd_HRPKS_sdrA"/>
</dbReference>
<reference evidence="10 11" key="1">
    <citation type="submission" date="2024-04" db="EMBL/GenBank/DDBJ databases">
        <title>Phyllosticta paracitricarpa is synonymous to the EU quarantine fungus P. citricarpa based on phylogenomic analyses.</title>
        <authorList>
            <consortium name="Lawrence Berkeley National Laboratory"/>
            <person name="Van Ingen-Buijs V.A."/>
            <person name="Van Westerhoven A.C."/>
            <person name="Haridas S."/>
            <person name="Skiadas P."/>
            <person name="Martin F."/>
            <person name="Groenewald J.Z."/>
            <person name="Crous P.W."/>
            <person name="Seidl M.F."/>
        </authorList>
    </citation>
    <scope>NUCLEOTIDE SEQUENCE [LARGE SCALE GENOMIC DNA]</scope>
    <source>
        <strain evidence="10 11">CBS 123374</strain>
    </source>
</reference>
<dbReference type="InterPro" id="IPR049900">
    <property type="entry name" value="PKS_mFAS_DH"/>
</dbReference>
<dbReference type="InterPro" id="IPR042104">
    <property type="entry name" value="PKS_dehydratase_sf"/>
</dbReference>
<evidence type="ECO:0000259" key="7">
    <source>
        <dbReference type="PROSITE" id="PS50075"/>
    </source>
</evidence>
<dbReference type="InterPro" id="IPR049552">
    <property type="entry name" value="PKS_DH_N"/>
</dbReference>
<dbReference type="Pfam" id="PF00109">
    <property type="entry name" value="ketoacyl-synt"/>
    <property type="match status" value="1"/>
</dbReference>
<evidence type="ECO:0000256" key="6">
    <source>
        <dbReference type="SAM" id="MobiDB-lite"/>
    </source>
</evidence>
<dbReference type="SMART" id="SM00826">
    <property type="entry name" value="PKS_DH"/>
    <property type="match status" value="1"/>
</dbReference>
<dbReference type="InterPro" id="IPR020843">
    <property type="entry name" value="ER"/>
</dbReference>
<dbReference type="InterPro" id="IPR049551">
    <property type="entry name" value="PKS_DH_C"/>
</dbReference>
<dbReference type="SUPFAM" id="SSF52151">
    <property type="entry name" value="FabD/lysophospholipase-like"/>
    <property type="match status" value="1"/>
</dbReference>
<dbReference type="CDD" id="cd05195">
    <property type="entry name" value="enoyl_red"/>
    <property type="match status" value="1"/>
</dbReference>
<feature type="domain" description="Ketosynthase family 3 (KS3)" evidence="8">
    <location>
        <begin position="13"/>
        <end position="439"/>
    </location>
</feature>
<dbReference type="SUPFAM" id="SSF47336">
    <property type="entry name" value="ACP-like"/>
    <property type="match status" value="1"/>
</dbReference>
<protein>
    <submittedName>
        <fullName evidence="10">Polyketide synthase</fullName>
    </submittedName>
</protein>
<sequence>MDSFYPDDWQPAVMPIAIVGMSCRMPGEVSTLEDFWRLMSRARSGWSEIPRSRFHKEGYWHPNPEKAGCLNNTGGYFLNQDLSVFDAPFFNITQQEAASMDPQQRILMECTYEALENSGVPKESIIGKKIGVFMGGNESDYQFNHLRDVHTIPMFSNTGNHDAVHSNRVSYYFDLRGPSFTVDTACSSSVYALHSAVQSIRAGESESAIVGAVHVNLVPDLTVSMSMSKLFSEQGKTYAFDHRGVSGFSRGEGCGVLFLKPLDQALKDNDKIRSIIMNTGVNQDGKTVGMSMPNGDAQVDLMREVYTQANLHPDMCGFVEAHGTGTKVGDPVEAEAIHKFFASKARTPRQPLYMGSVKSNIGHLENASGVASVIKAALMLEKGFILPNINFEKPNEKIKLSEWNMKIPTAQRPWPSGKFLISVNNFGFGGANAHAVLARPPLPPPSSLMKETSTGPKLFVLSGNDEAAANKAMNQLSIFLEQHPEVFQKSQPRNLAYTLGQRRSHLLWRVAMVASVGNDLTLALNNSDTKPARSATNPKVAFVYTGQGAQWATMGRDLLENQTVFAKTMRACDETLEKLGADFSLVEELEKEADDSQVNKAHISQPICTAVQIALTALFQSWGVQPVAVTGHSSGEIGAAYAAGLLSLEDGMAVAYQRGQAVITLKERHPELKGAMLAIGAGPDDVRPMLKTLKDGQAIVACENSPSSITASGDVSAIDELAAAVEQKQQFNRKLRVDVAYHSHHMKHVAEDYRSKIRAVKPQSAQTADFFSALHESKIDGAKVDSSYWVDNLTCPVRFSGALQKLCAEAAPDVLVEIGPHSALEGPIKQVLKGLGKQGSKMSYISTLLRNKNSTVTCLESAGKLFMKGVPLNFKNVNQSPDDPKTPALITELSPYPWNRTLSYWHESRQSKQHRLPRFARHDLLGLLEPTSNDIEPVWRNVLRLDDLPWLRDHKMQSLTTFPGAGFLGIAAEAAAQRAIMREIPFDRFVMREIHVTRPLLLNDGEEYEICTQLRPYAEGLRSYSDSWDEFRISSWVPDKGWTEHSRGLVGVRKGDGTNPVHKGTGEALKKRMQEARDKCNQEIHMPTFYEQLKPFGAIYGPTFRNIVNCRACDEHSVAEVEVPDTAAVMPFNYETPTIVHTSFLDLILQLAYPILGAGRSKLPSLYMPISMTEFTLSRNFPNKPGQKLHVTASGRPDYVSPKPTDFSMDGIFSPEDEEASITFTGLRLTPVRENAEQENTGPRELCYKTEWEALDVVENGPEAKDGKETEATNGVNSLPNGVNGNDGLKVNTKGHSRKHSAHSRNHSSSGAPIYTPPDEVKRMSGLRVEIITEKSGDDLLVTSLKDAIAIRTDIEPTVSRLVDSDPSDKICVVMSEIQDALLANATPQIFSAVQKVLTKAEGVLWVTKGAYKTPTNPNTNMAAGLTRTIRSEAAAKAATLDLDPVSKLETYQRVELIVDVFRKVFAQEELDADMEFTEEKGCLVVPRVVPDEEMNLFVHRETQDSEPYLQPFNQPGRRLRLAIASPGALDTLYFEDEEAWSPNPLGDSEIEIQVAATGMNFKDVVIAMGQLPNPYLGVECSGTVTRVGHKVENLFVGDRVCAMSQGAYSTFTRCPSSSAARIPADMSFEVAASIPVVYNTAYYGLVDLGRLTRGERVLIHAAAGGVGQAAIQLAYMIGAEVFATVGSNEKKKLIMEKYGVPEDHIFYSRDTSFGKALREATNGEGVDVVMNSLAGDILRETWDCLAKFGRFIEIGKRDITSNTRLEMAKFNNNATFSSIDLTVVAEERPKLMGRIFSSVMKLIEFGNVKPISPINVMGISQVENAFRALQGGKTTGKLVITTSPGEKVKATHVRQNKLFKGDATYVIIGGTGGLGRSMSRWMVSTGARNIVLMSRSGKATGKIAELIEDLRPVGGNIVVKACDIADQESVNALVEDCAKTLPPIRGVIHAAMVLRDMLFEKMCFDDYQTVIQSKVAGAWNTHNALKDTKLDFFIALSSAAGIIGNRGQAAYAAANTFLDAFVKYRLSQGLPGVSIDLTAIEGVGYLAENADRQDEIIQNLGGETSNEAEVLALVSAAVTGLTAKTCGGHCLTGLKFRDNQLPYYANEGRFAHLKEQAIALSAEAGAAAGQSISIAQRIKQAKSADDATDALSHALLEKLSTILMIPLDDMDAARGVTTYGLDSLNAIELRNWITRELQANLQVLELLTSGSLKNLAHTVLKKTKMEHPHQIN</sequence>
<feature type="active site" description="Proton acceptor; for dehydratase activity" evidence="5">
    <location>
        <position position="954"/>
    </location>
</feature>
<dbReference type="InterPro" id="IPR011032">
    <property type="entry name" value="GroES-like_sf"/>
</dbReference>
<evidence type="ECO:0000256" key="4">
    <source>
        <dbReference type="ARBA" id="ARBA00023268"/>
    </source>
</evidence>
<dbReference type="PROSITE" id="PS00606">
    <property type="entry name" value="KS3_1"/>
    <property type="match status" value="1"/>
</dbReference>
<dbReference type="InterPro" id="IPR016036">
    <property type="entry name" value="Malonyl_transacylase_ACP-bd"/>
</dbReference>
<keyword evidence="4" id="KW-0511">Multifunctional enzyme</keyword>
<dbReference type="SUPFAM" id="SSF53901">
    <property type="entry name" value="Thiolase-like"/>
    <property type="match status" value="1"/>
</dbReference>
<dbReference type="Gene3D" id="3.40.47.10">
    <property type="match status" value="1"/>
</dbReference>
<dbReference type="EMBL" id="JBBWRZ010000001">
    <property type="protein sequence ID" value="KAK8246403.1"/>
    <property type="molecule type" value="Genomic_DNA"/>
</dbReference>
<dbReference type="SMART" id="SM00829">
    <property type="entry name" value="PKS_ER"/>
    <property type="match status" value="1"/>
</dbReference>
<dbReference type="SUPFAM" id="SSF51735">
    <property type="entry name" value="NAD(P)-binding Rossmann-fold domains"/>
    <property type="match status" value="2"/>
</dbReference>
<feature type="region of interest" description="N-terminal hotdog fold" evidence="5">
    <location>
        <begin position="922"/>
        <end position="1057"/>
    </location>
</feature>
<evidence type="ECO:0000313" key="10">
    <source>
        <dbReference type="EMBL" id="KAK8246403.1"/>
    </source>
</evidence>
<dbReference type="SMART" id="SM00827">
    <property type="entry name" value="PKS_AT"/>
    <property type="match status" value="1"/>
</dbReference>
<dbReference type="InterPro" id="IPR016035">
    <property type="entry name" value="Acyl_Trfase/lysoPLipase"/>
</dbReference>
<dbReference type="PROSITE" id="PS50075">
    <property type="entry name" value="CARRIER"/>
    <property type="match status" value="1"/>
</dbReference>
<dbReference type="SMART" id="SM00822">
    <property type="entry name" value="PKS_KR"/>
    <property type="match status" value="1"/>
</dbReference>
<keyword evidence="2" id="KW-0597">Phosphoprotein</keyword>
<dbReference type="Proteomes" id="UP001492380">
    <property type="component" value="Unassembled WGS sequence"/>
</dbReference>
<dbReference type="SMART" id="SM00825">
    <property type="entry name" value="PKS_KS"/>
    <property type="match status" value="1"/>
</dbReference>
<dbReference type="InterPro" id="IPR014031">
    <property type="entry name" value="Ketoacyl_synth_C"/>
</dbReference>
<keyword evidence="1" id="KW-0596">Phosphopantetheine</keyword>
<dbReference type="CDD" id="cd00833">
    <property type="entry name" value="PKS"/>
    <property type="match status" value="1"/>
</dbReference>
<dbReference type="InterPro" id="IPR014030">
    <property type="entry name" value="Ketoacyl_synth_N"/>
</dbReference>
<dbReference type="InterPro" id="IPR020807">
    <property type="entry name" value="PKS_DH"/>
</dbReference>
<dbReference type="Pfam" id="PF00698">
    <property type="entry name" value="Acyl_transf_1"/>
    <property type="match status" value="1"/>
</dbReference>
<dbReference type="InterPro" id="IPR013154">
    <property type="entry name" value="ADH-like_N"/>
</dbReference>
<dbReference type="Gene3D" id="3.90.180.10">
    <property type="entry name" value="Medium-chain alcohol dehydrogenases, catalytic domain"/>
    <property type="match status" value="1"/>
</dbReference>
<dbReference type="InterPro" id="IPR001227">
    <property type="entry name" value="Ac_transferase_dom_sf"/>
</dbReference>
<keyword evidence="11" id="KW-1185">Reference proteome</keyword>
<feature type="domain" description="Carrier" evidence="7">
    <location>
        <begin position="2147"/>
        <end position="2224"/>
    </location>
</feature>
<dbReference type="InterPro" id="IPR057326">
    <property type="entry name" value="KR_dom"/>
</dbReference>
<dbReference type="Gene3D" id="3.10.129.110">
    <property type="entry name" value="Polyketide synthase dehydratase"/>
    <property type="match status" value="1"/>
</dbReference>
<name>A0ABR1Z1Z1_9PEZI</name>
<feature type="active site" description="Proton donor; for dehydratase activity" evidence="5">
    <location>
        <position position="1146"/>
    </location>
</feature>
<evidence type="ECO:0000256" key="3">
    <source>
        <dbReference type="ARBA" id="ARBA00022679"/>
    </source>
</evidence>
<dbReference type="PROSITE" id="PS52004">
    <property type="entry name" value="KS3_2"/>
    <property type="match status" value="1"/>
</dbReference>
<dbReference type="InterPro" id="IPR018201">
    <property type="entry name" value="Ketoacyl_synth_AS"/>
</dbReference>
<dbReference type="InterPro" id="IPR020841">
    <property type="entry name" value="PKS_Beta-ketoAc_synthase_dom"/>
</dbReference>
<gene>
    <name evidence="10" type="ORF">HDK90DRAFT_515985</name>
</gene>
<dbReference type="Pfam" id="PF16197">
    <property type="entry name" value="KAsynt_C_assoc"/>
    <property type="match status" value="1"/>
</dbReference>
<dbReference type="Pfam" id="PF13602">
    <property type="entry name" value="ADH_zinc_N_2"/>
    <property type="match status" value="1"/>
</dbReference>
<dbReference type="Pfam" id="PF23114">
    <property type="entry name" value="NAD-bd_HRPKS_sdrA"/>
    <property type="match status" value="1"/>
</dbReference>
<dbReference type="Gene3D" id="3.40.50.720">
    <property type="entry name" value="NAD(P)-binding Rossmann-like Domain"/>
    <property type="match status" value="1"/>
</dbReference>
<dbReference type="Gene3D" id="1.10.1200.10">
    <property type="entry name" value="ACP-like"/>
    <property type="match status" value="1"/>
</dbReference>
<comment type="caution">
    <text evidence="10">The sequence shown here is derived from an EMBL/GenBank/DDBJ whole genome shotgun (WGS) entry which is preliminary data.</text>
</comment>
<dbReference type="SUPFAM" id="SSF55048">
    <property type="entry name" value="Probable ACP-binding domain of malonyl-CoA ACP transacylase"/>
    <property type="match status" value="1"/>
</dbReference>
<dbReference type="InterPro" id="IPR036291">
    <property type="entry name" value="NAD(P)-bd_dom_sf"/>
</dbReference>
<dbReference type="InterPro" id="IPR006162">
    <property type="entry name" value="Ppantetheine_attach_site"/>
</dbReference>
<evidence type="ECO:0000256" key="5">
    <source>
        <dbReference type="PROSITE-ProRule" id="PRU01363"/>
    </source>
</evidence>
<dbReference type="PROSITE" id="PS00012">
    <property type="entry name" value="PHOSPHOPANTETHEINE"/>
    <property type="match status" value="1"/>
</dbReference>
<dbReference type="Pfam" id="PF08659">
    <property type="entry name" value="KR"/>
    <property type="match status" value="1"/>
</dbReference>